<protein>
    <recommendedName>
        <fullName evidence="4">Integrase, catalytic region, zinc finger, CCHC-type, peptidase aspartic, catalytic</fullName>
    </recommendedName>
</protein>
<comment type="caution">
    <text evidence="2">The sequence shown here is derived from an EMBL/GenBank/DDBJ whole genome shotgun (WGS) entry which is preliminary data.</text>
</comment>
<evidence type="ECO:0008006" key="4">
    <source>
        <dbReference type="Google" id="ProtNLM"/>
    </source>
</evidence>
<evidence type="ECO:0000313" key="2">
    <source>
        <dbReference type="EMBL" id="GJT12774.1"/>
    </source>
</evidence>
<proteinExistence type="predicted"/>
<gene>
    <name evidence="2" type="ORF">Tco_0859816</name>
</gene>
<evidence type="ECO:0000256" key="1">
    <source>
        <dbReference type="SAM" id="Coils"/>
    </source>
</evidence>
<dbReference type="Proteomes" id="UP001151760">
    <property type="component" value="Unassembled WGS sequence"/>
</dbReference>
<reference evidence="2" key="2">
    <citation type="submission" date="2022-01" db="EMBL/GenBank/DDBJ databases">
        <authorList>
            <person name="Yamashiro T."/>
            <person name="Shiraishi A."/>
            <person name="Satake H."/>
            <person name="Nakayama K."/>
        </authorList>
    </citation>
    <scope>NUCLEOTIDE SEQUENCE</scope>
</reference>
<reference evidence="2" key="1">
    <citation type="journal article" date="2022" name="Int. J. Mol. Sci.">
        <title>Draft Genome of Tanacetum Coccineum: Genomic Comparison of Closely Related Tanacetum-Family Plants.</title>
        <authorList>
            <person name="Yamashiro T."/>
            <person name="Shiraishi A."/>
            <person name="Nakayama K."/>
            <person name="Satake H."/>
        </authorList>
    </citation>
    <scope>NUCLEOTIDE SEQUENCE</scope>
</reference>
<accession>A0ABQ5BIS7</accession>
<dbReference type="EMBL" id="BQNB010013175">
    <property type="protein sequence ID" value="GJT12774.1"/>
    <property type="molecule type" value="Genomic_DNA"/>
</dbReference>
<keyword evidence="1" id="KW-0175">Coiled coil</keyword>
<name>A0ABQ5BIS7_9ASTR</name>
<evidence type="ECO:0000313" key="3">
    <source>
        <dbReference type="Proteomes" id="UP001151760"/>
    </source>
</evidence>
<organism evidence="2 3">
    <name type="scientific">Tanacetum coccineum</name>
    <dbReference type="NCBI Taxonomy" id="301880"/>
    <lineage>
        <taxon>Eukaryota</taxon>
        <taxon>Viridiplantae</taxon>
        <taxon>Streptophyta</taxon>
        <taxon>Embryophyta</taxon>
        <taxon>Tracheophyta</taxon>
        <taxon>Spermatophyta</taxon>
        <taxon>Magnoliopsida</taxon>
        <taxon>eudicotyledons</taxon>
        <taxon>Gunneridae</taxon>
        <taxon>Pentapetalae</taxon>
        <taxon>asterids</taxon>
        <taxon>campanulids</taxon>
        <taxon>Asterales</taxon>
        <taxon>Asteraceae</taxon>
        <taxon>Asteroideae</taxon>
        <taxon>Anthemideae</taxon>
        <taxon>Anthemidinae</taxon>
        <taxon>Tanacetum</taxon>
    </lineage>
</organism>
<keyword evidence="3" id="KW-1185">Reference proteome</keyword>
<feature type="coiled-coil region" evidence="1">
    <location>
        <begin position="300"/>
        <end position="377"/>
    </location>
</feature>
<sequence>MTTLAEHMIVVGAENRPPMLDKRMYNSWQSRMLLYIKGKKNGRMMLESIENRPLVYPTINKMVKFVTKDMSPTRCLYSPVNHFQSAKDIRDRVKLLMQGAELSYQEREFQVNTKFFNALQPEWSKFVTDVKLAKNMYSTNYGQLYAYLSQHEGHENEVRMLRERYPDPLALVANYQTQSNSAHHTPPLVPQNAYHTPLISQQPQVVFPQLDSGLVVPSFLPGDDPITCINKAMAFMSTIMASRTGTTENVTSSKVLDEEQLAFLAHLGVVDVQVTQTTISQNAAFQTDDLDAYDSDRDDKSETKTVNESLTAKLERYKERVKTFEQRLNVDLSSREKLIDSQIDDMIQKKNALKQEIDSLKQTLSKQVKEKESLLQTCQSAQTVHMLTELQSFYDATHKQALSNQNPFYHKKAQRIKPTLYDGFVISKKHDVFSVVDEEETLILEEESR</sequence>